<dbReference type="SUPFAM" id="SSF102405">
    <property type="entry name" value="MCP/YpsA-like"/>
    <property type="match status" value="1"/>
</dbReference>
<protein>
    <recommendedName>
        <fullName evidence="6">DNA-protecting protein DprA</fullName>
    </recommendedName>
</protein>
<evidence type="ECO:0000259" key="2">
    <source>
        <dbReference type="Pfam" id="PF02481"/>
    </source>
</evidence>
<dbReference type="Gene3D" id="1.10.10.10">
    <property type="entry name" value="Winged helix-like DNA-binding domain superfamily/Winged helix DNA-binding domain"/>
    <property type="match status" value="1"/>
</dbReference>
<organism evidence="4 5">
    <name type="scientific">Parvicella tangerina</name>
    <dbReference type="NCBI Taxonomy" id="2829795"/>
    <lineage>
        <taxon>Bacteria</taxon>
        <taxon>Pseudomonadati</taxon>
        <taxon>Bacteroidota</taxon>
        <taxon>Flavobacteriia</taxon>
        <taxon>Flavobacteriales</taxon>
        <taxon>Parvicellaceae</taxon>
        <taxon>Parvicella</taxon>
    </lineage>
</organism>
<accession>A0A916NTN2</accession>
<dbReference type="AlphaFoldDB" id="A0A916NTN2"/>
<dbReference type="PANTHER" id="PTHR43022">
    <property type="entry name" value="PROTEIN SMF"/>
    <property type="match status" value="1"/>
</dbReference>
<feature type="domain" description="DprA winged helix" evidence="3">
    <location>
        <begin position="318"/>
        <end position="371"/>
    </location>
</feature>
<dbReference type="InterPro" id="IPR003488">
    <property type="entry name" value="DprA"/>
</dbReference>
<evidence type="ECO:0000313" key="4">
    <source>
        <dbReference type="EMBL" id="CAG5086147.1"/>
    </source>
</evidence>
<dbReference type="PANTHER" id="PTHR43022:SF1">
    <property type="entry name" value="PROTEIN SMF"/>
    <property type="match status" value="1"/>
</dbReference>
<evidence type="ECO:0000313" key="5">
    <source>
        <dbReference type="Proteomes" id="UP000683507"/>
    </source>
</evidence>
<keyword evidence="5" id="KW-1185">Reference proteome</keyword>
<dbReference type="Proteomes" id="UP000683507">
    <property type="component" value="Chromosome"/>
</dbReference>
<dbReference type="GO" id="GO:0009294">
    <property type="term" value="P:DNA-mediated transformation"/>
    <property type="evidence" value="ECO:0007669"/>
    <property type="project" value="InterPro"/>
</dbReference>
<dbReference type="InterPro" id="IPR036388">
    <property type="entry name" value="WH-like_DNA-bd_sf"/>
</dbReference>
<dbReference type="EMBL" id="OU015584">
    <property type="protein sequence ID" value="CAG5086147.1"/>
    <property type="molecule type" value="Genomic_DNA"/>
</dbReference>
<proteinExistence type="inferred from homology"/>
<gene>
    <name evidence="4" type="ORF">CRYO30217_03024</name>
</gene>
<dbReference type="NCBIfam" id="TIGR00732">
    <property type="entry name" value="dprA"/>
    <property type="match status" value="1"/>
</dbReference>
<name>A0A916NTN2_9FLAO</name>
<dbReference type="SUPFAM" id="SSF47781">
    <property type="entry name" value="RuvA domain 2-like"/>
    <property type="match status" value="1"/>
</dbReference>
<dbReference type="InterPro" id="IPR041614">
    <property type="entry name" value="DprA_WH"/>
</dbReference>
<evidence type="ECO:0000259" key="3">
    <source>
        <dbReference type="Pfam" id="PF17782"/>
    </source>
</evidence>
<dbReference type="Gene3D" id="3.40.50.450">
    <property type="match status" value="1"/>
</dbReference>
<dbReference type="InterPro" id="IPR010994">
    <property type="entry name" value="RuvA_2-like"/>
</dbReference>
<feature type="domain" description="Smf/DprA SLOG" evidence="2">
    <location>
        <begin position="91"/>
        <end position="297"/>
    </location>
</feature>
<comment type="similarity">
    <text evidence="1">Belongs to the DprA/Smf family.</text>
</comment>
<evidence type="ECO:0008006" key="6">
    <source>
        <dbReference type="Google" id="ProtNLM"/>
    </source>
</evidence>
<dbReference type="Pfam" id="PF02481">
    <property type="entry name" value="DNA_processg_A"/>
    <property type="match status" value="1"/>
</dbReference>
<evidence type="ECO:0000256" key="1">
    <source>
        <dbReference type="ARBA" id="ARBA00006525"/>
    </source>
</evidence>
<dbReference type="InterPro" id="IPR057666">
    <property type="entry name" value="DrpA_SLOG"/>
</dbReference>
<dbReference type="Pfam" id="PF17782">
    <property type="entry name" value="WHD_DprA"/>
    <property type="match status" value="1"/>
</dbReference>
<reference evidence="4" key="1">
    <citation type="submission" date="2021-04" db="EMBL/GenBank/DDBJ databases">
        <authorList>
            <person name="Rodrigo-Torres L."/>
            <person name="Arahal R. D."/>
            <person name="Lucena T."/>
        </authorList>
    </citation>
    <scope>NUCLEOTIDE SEQUENCE</scope>
    <source>
        <strain evidence="4">AS29M-1</strain>
    </source>
</reference>
<dbReference type="KEGG" id="ptan:CRYO30217_03024"/>
<sequence length="376" mass="41549">MEHYYFCSVKDTPEDILYQIALLEMTHVGPVVARKLIDHFGSAKAAIEAQESELDELGDIGKKILSQRTSDEMLNFARAQLLFCENKGAQVMSFYNEQYPFRLKQCTDAPLVLYQHGHCNLNSKRVVSIVGTRNCTGYGREKCAKLVEELQKYDVLIVSGLAFGVDAQAHTSAIENNLYNVAVVAHGLDRVYPSEHRSLANQILQKGAVLTEFPTKTNPDRENFPKRNRIVAGMADAIVVVESAIKGGSMITARLGNDYSRDVFAIPGRIGDTFSAGCNHLIKTNQAHLIHSASDIAYILDWDKASPKSLPVQKKLNFELTPLETKLVETLGNAAKTIDEIAVASSLQVNEVSTQLLMLELRGVVKQLPGKKFKVA</sequence>